<dbReference type="GO" id="GO:0006094">
    <property type="term" value="P:gluconeogenesis"/>
    <property type="evidence" value="ECO:0007669"/>
    <property type="project" value="UniProtKB-KW"/>
</dbReference>
<dbReference type="PRINTS" id="PR00662">
    <property type="entry name" value="G6PISOMERASE"/>
</dbReference>
<reference evidence="4" key="1">
    <citation type="submission" date="2018-05" db="EMBL/GenBank/DDBJ databases">
        <authorList>
            <person name="Lanie J.A."/>
            <person name="Ng W.-L."/>
            <person name="Kazmierczak K.M."/>
            <person name="Andrzejewski T.M."/>
            <person name="Davidsen T.M."/>
            <person name="Wayne K.J."/>
            <person name="Tettelin H."/>
            <person name="Glass J.I."/>
            <person name="Rusch D."/>
            <person name="Podicherti R."/>
            <person name="Tsui H.-C.T."/>
            <person name="Winkler M.E."/>
        </authorList>
    </citation>
    <scope>NUCLEOTIDE SEQUENCE</scope>
</reference>
<keyword evidence="1" id="KW-0312">Gluconeogenesis</keyword>
<dbReference type="Pfam" id="PF00342">
    <property type="entry name" value="PGI"/>
    <property type="match status" value="1"/>
</dbReference>
<evidence type="ECO:0000256" key="2">
    <source>
        <dbReference type="ARBA" id="ARBA00023152"/>
    </source>
</evidence>
<evidence type="ECO:0008006" key="5">
    <source>
        <dbReference type="Google" id="ProtNLM"/>
    </source>
</evidence>
<protein>
    <recommendedName>
        <fullName evidence="5">Glucose-6-phosphate isomerase</fullName>
    </recommendedName>
</protein>
<dbReference type="AlphaFoldDB" id="A0A381Q0S4"/>
<name>A0A381Q0S4_9ZZZZ</name>
<keyword evidence="3" id="KW-0413">Isomerase</keyword>
<dbReference type="GO" id="GO:0005829">
    <property type="term" value="C:cytosol"/>
    <property type="evidence" value="ECO:0007669"/>
    <property type="project" value="TreeGrafter"/>
</dbReference>
<evidence type="ECO:0000256" key="1">
    <source>
        <dbReference type="ARBA" id="ARBA00022432"/>
    </source>
</evidence>
<dbReference type="PROSITE" id="PS51463">
    <property type="entry name" value="P_GLUCOSE_ISOMERASE_3"/>
    <property type="match status" value="1"/>
</dbReference>
<gene>
    <name evidence="4" type="ORF">METZ01_LOCUS25765</name>
</gene>
<evidence type="ECO:0000256" key="3">
    <source>
        <dbReference type="ARBA" id="ARBA00023235"/>
    </source>
</evidence>
<dbReference type="GO" id="GO:0006096">
    <property type="term" value="P:glycolytic process"/>
    <property type="evidence" value="ECO:0007669"/>
    <property type="project" value="UniProtKB-KW"/>
</dbReference>
<dbReference type="GO" id="GO:0004347">
    <property type="term" value="F:glucose-6-phosphate isomerase activity"/>
    <property type="evidence" value="ECO:0007669"/>
    <property type="project" value="InterPro"/>
</dbReference>
<dbReference type="Gene3D" id="3.40.50.10490">
    <property type="entry name" value="Glucose-6-phosphate isomerase like protein, domain 1"/>
    <property type="match status" value="3"/>
</dbReference>
<dbReference type="InterPro" id="IPR046348">
    <property type="entry name" value="SIS_dom_sf"/>
</dbReference>
<dbReference type="EMBL" id="UINC01001161">
    <property type="protein sequence ID" value="SUZ72911.1"/>
    <property type="molecule type" value="Genomic_DNA"/>
</dbReference>
<dbReference type="PANTHER" id="PTHR11469">
    <property type="entry name" value="GLUCOSE-6-PHOSPHATE ISOMERASE"/>
    <property type="match status" value="1"/>
</dbReference>
<accession>A0A381Q0S4</accession>
<keyword evidence="2" id="KW-0324">Glycolysis</keyword>
<sequence length="535" mass="57880">MLNNSDVTSALADLERRQVISRIWIGDHTVWKPDPAEISNRLEWLTVTDAMREQAPAMETFANEIRDEGFKHFALLGMGGSSLGPEVLRQTFGNAPGYPELIVLDSTVPAWVQSVADAVDPAKTLFLVSSKSGLTTEPNMFYAFFRNLVETAVGKESTGRHFIAVTDPGSSLARLSEEEGFRTVFLNPTDLGGRYSVLSYFGLVPAAVIGMDLLRLIDRADRMRDKTKPEVPIHDNPGAWLGAVMGVLAQQGRDKLTLLTSPAIASFGLWVEQLIAESTGKEGLGIIPVAGEPLAAPEYYGEDRLFVYLRLEGDANGEVDSAIDAIESTGQPVMRLDLSDTYDVGAEFFRWEMATAIAGSILGINPFDQPNVQAAKDRTESVLEQFAKSGKLPAMDETALIGSLLETATPGDYVVIMAYIPQSSAVDSALEDLRRRVTERFGIATTMGYGPRFLHSTGQLHKGGPASGLFLQITAEHGQNVDIPGTPFTFSALADAQALGDLQALRAAGRRSIRVDVGSSPEQVIRKMTKELASA</sequence>
<evidence type="ECO:0000313" key="4">
    <source>
        <dbReference type="EMBL" id="SUZ72911.1"/>
    </source>
</evidence>
<dbReference type="SUPFAM" id="SSF53697">
    <property type="entry name" value="SIS domain"/>
    <property type="match status" value="1"/>
</dbReference>
<proteinExistence type="predicted"/>
<dbReference type="GO" id="GO:0051156">
    <property type="term" value="P:glucose 6-phosphate metabolic process"/>
    <property type="evidence" value="ECO:0007669"/>
    <property type="project" value="TreeGrafter"/>
</dbReference>
<dbReference type="PANTHER" id="PTHR11469:SF1">
    <property type="entry name" value="GLUCOSE-6-PHOSPHATE ISOMERASE"/>
    <property type="match status" value="1"/>
</dbReference>
<dbReference type="InterPro" id="IPR001672">
    <property type="entry name" value="G6P_Isomerase"/>
</dbReference>
<dbReference type="GO" id="GO:0097367">
    <property type="term" value="F:carbohydrate derivative binding"/>
    <property type="evidence" value="ECO:0007669"/>
    <property type="project" value="InterPro"/>
</dbReference>
<dbReference type="GO" id="GO:0048029">
    <property type="term" value="F:monosaccharide binding"/>
    <property type="evidence" value="ECO:0007669"/>
    <property type="project" value="TreeGrafter"/>
</dbReference>
<organism evidence="4">
    <name type="scientific">marine metagenome</name>
    <dbReference type="NCBI Taxonomy" id="408172"/>
    <lineage>
        <taxon>unclassified sequences</taxon>
        <taxon>metagenomes</taxon>
        <taxon>ecological metagenomes</taxon>
    </lineage>
</organism>